<name>A0A286E393_9NEIS</name>
<dbReference type="Pfam" id="PF13018">
    <property type="entry name" value="ESPR"/>
    <property type="match status" value="1"/>
</dbReference>
<accession>A0A286E393</accession>
<dbReference type="InterPro" id="IPR008638">
    <property type="entry name" value="FhaB/CdiA-like_TPS"/>
</dbReference>
<dbReference type="GO" id="GO:0005576">
    <property type="term" value="C:extracellular region"/>
    <property type="evidence" value="ECO:0007669"/>
    <property type="project" value="UniProtKB-SubCell"/>
</dbReference>
<dbReference type="PANTHER" id="PTHR12338:SF8">
    <property type="entry name" value="HEME_HEMOPEXIN-BINDING PROTEIN"/>
    <property type="match status" value="1"/>
</dbReference>
<dbReference type="Gene3D" id="2.160.20.10">
    <property type="entry name" value="Single-stranded right-handed beta-helix, Pectin lyase-like"/>
    <property type="match status" value="1"/>
</dbReference>
<dbReference type="InterPro" id="IPR011050">
    <property type="entry name" value="Pectin_lyase_fold/virulence"/>
</dbReference>
<dbReference type="InterPro" id="IPR050909">
    <property type="entry name" value="Bact_Autotransporter_VF"/>
</dbReference>
<evidence type="ECO:0000259" key="4">
    <source>
        <dbReference type="SMART" id="SM00912"/>
    </source>
</evidence>
<gene>
    <name evidence="5" type="ORF">SAMN02746062_00260</name>
</gene>
<feature type="domain" description="Filamentous haemagglutinin FhaB/tRNA nuclease CdiA-like TPS" evidence="4">
    <location>
        <begin position="70"/>
        <end position="182"/>
    </location>
</feature>
<evidence type="ECO:0000313" key="6">
    <source>
        <dbReference type="Proteomes" id="UP000219669"/>
    </source>
</evidence>
<dbReference type="PANTHER" id="PTHR12338">
    <property type="entry name" value="AUTOTRANSPORTER"/>
    <property type="match status" value="1"/>
</dbReference>
<protein>
    <submittedName>
        <fullName evidence="5">Filamentous hemagglutinin family N-terminal domain-containing protein</fullName>
    </submittedName>
</protein>
<evidence type="ECO:0000256" key="3">
    <source>
        <dbReference type="ARBA" id="ARBA00022729"/>
    </source>
</evidence>
<dbReference type="Pfam" id="PF05860">
    <property type="entry name" value="TPS"/>
    <property type="match status" value="1"/>
</dbReference>
<comment type="subcellular location">
    <subcellularLocation>
        <location evidence="1">Secreted</location>
    </subcellularLocation>
</comment>
<dbReference type="SUPFAM" id="SSF51126">
    <property type="entry name" value="Pectin lyase-like"/>
    <property type="match status" value="1"/>
</dbReference>
<dbReference type="RefSeq" id="WP_097113339.1">
    <property type="nucleotide sequence ID" value="NZ_CP083931.1"/>
</dbReference>
<dbReference type="InterPro" id="IPR041248">
    <property type="entry name" value="YDG"/>
</dbReference>
<dbReference type="OrthoDB" id="218680at2"/>
<dbReference type="Pfam" id="PF18657">
    <property type="entry name" value="YDG"/>
    <property type="match status" value="1"/>
</dbReference>
<dbReference type="Gene3D" id="3.40.50.1820">
    <property type="entry name" value="alpha/beta hydrolase"/>
    <property type="match status" value="1"/>
</dbReference>
<proteinExistence type="predicted"/>
<dbReference type="NCBIfam" id="TIGR01901">
    <property type="entry name" value="adhes_NPXG"/>
    <property type="match status" value="1"/>
</dbReference>
<keyword evidence="6" id="KW-1185">Reference proteome</keyword>
<dbReference type="InterPro" id="IPR024973">
    <property type="entry name" value="ESPR"/>
</dbReference>
<reference evidence="5 6" key="1">
    <citation type="submission" date="2017-09" db="EMBL/GenBank/DDBJ databases">
        <authorList>
            <person name="Ehlers B."/>
            <person name="Leendertz F.H."/>
        </authorList>
    </citation>
    <scope>NUCLEOTIDE SEQUENCE [LARGE SCALE GENOMIC DNA]</scope>
    <source>
        <strain evidence="5 6">DSM 16848</strain>
    </source>
</reference>
<keyword evidence="3" id="KW-0732">Signal</keyword>
<evidence type="ECO:0000256" key="2">
    <source>
        <dbReference type="ARBA" id="ARBA00022525"/>
    </source>
</evidence>
<keyword evidence="2" id="KW-0964">Secreted</keyword>
<dbReference type="Proteomes" id="UP000219669">
    <property type="component" value="Unassembled WGS sequence"/>
</dbReference>
<evidence type="ECO:0000256" key="1">
    <source>
        <dbReference type="ARBA" id="ARBA00004613"/>
    </source>
</evidence>
<dbReference type="Pfam" id="PF26363">
    <property type="entry name" value="Phospholipase-like"/>
    <property type="match status" value="1"/>
</dbReference>
<dbReference type="Gene3D" id="2.160.20.110">
    <property type="match status" value="1"/>
</dbReference>
<dbReference type="InterPro" id="IPR029058">
    <property type="entry name" value="AB_hydrolase_fold"/>
</dbReference>
<evidence type="ECO:0000313" key="5">
    <source>
        <dbReference type="EMBL" id="SOD65363.1"/>
    </source>
</evidence>
<dbReference type="GO" id="GO:0006629">
    <property type="term" value="P:lipid metabolic process"/>
    <property type="evidence" value="ECO:0007669"/>
    <property type="project" value="InterPro"/>
</dbReference>
<dbReference type="InterPro" id="IPR012334">
    <property type="entry name" value="Pectin_lyas_fold"/>
</dbReference>
<sequence>MNHVYRVVYNAATNTYQAVPENSTGKHKAISQNTASTPSEKADMGAYFSLKPSVLCVLCAVAMGLGSSFTLAAPTGGQVSAGEARIHQHGNMTDIHQSSPKAAINWQSFGVQKGETVNFKQPNAESITLNRVIGNEKSIIDGIINANGKVFVANPNGILMGKNAQINVGALLATTGKISDRDFMNNMFQFDKATGKITQLGNIKVPEGGVVALIAPIVENKGKITAPQGKVLLASAEQFSITLPDNGQFAYTLDRGTLQGLVDNGGAILADGGHVILTAKGTDAVKKSLIKHTGKIEANTVQNKNGVIELLGDLDNSRLEVSGSLKAEAKENGDGGFIETSAADVKIQETAQISTQAKNGKTGIWLIDPQDFTVSDGTDEHTETGIGAETLSNNLQKTDIKIQTVATGSEQGNIYINAPVSWDKNKLTLSAHNDIHINKTLNGTGTAQLALEYGQGTADGGESDYHIMMGTKVNLPSGRTFTIKKGNYGETLNFVVIHQMPEIVKNKDGDFESRFPTNNIAFGTDLDVGFTKNYDGFAGYTLPENKGTIHGLGHTINNLYLRNQKNKRDTGFIQKVVSVNNVNNYAYGIRDIGLKNVDIQSTSNFSDTGGLSGWTPYIKNSYVTGNIATSGQESQVGGLAGETPLIISSYFKGSVSSTGSGTRTGGLAGNGGNIYQSYVDGDVKSKGQHSSTGGLIGLGHNIQNSYAMGSVVTSGERADAGGLIGWGTGIDNSYSNSKIVAIGKDSYTGGLIGSSDRTFYDTVKNSFFRKNEDSNLQSIGKFESNKTNIMNVLGKLDSEMKQESTFTDWDFDKIWYMNPDSMPKLRVFATPIGITQTQPTPPAPQQADASVKAPDLSKTYDGKPVNSVADLTVLQGWKDGFTATGLKDGDTVDNIFQVGTLTIDENKGNWKGAVNVKKGGYDIYPTGKLKDEFNQKYIISDWKKGILTITPKKIAIHGSRVYDGTKEARDSEVKEIKGLIGNDMKTVKVTGSGTLAGADVVPNGTQKLTSLKYGDKKLALTGKNSQNYELMLDGSKWEINKRPLIIQAMNNFKPLYETNPDKQNIGILIESETKNRGLVKGQEIKDIGLNFSLTDTQAKKAKLHDIYAVTPNNAHFSKGKASNYDIQYKPGKILVIPQAVVPDNNFPINMEEHKAKTVADYAATLNDIYDEILLADAVYGAGSVFGDKEKGIAPVEIGSNSRFFEVYEIADKNAIGGKRYELKPYDKDAKGKYLELVTENLTNKNPNVQHINVIDISAKDETDKKGAGLAAAVYKKSGTNKYFIVFRGTDDGHPLSLFNADGRNNVLPHKPQYHEAYKWASNMINLIKNDQNAEIKFVGHSLGGGLASYTAISLDRKGIFFNAAQLTSDYNLFAKSNYMGHAALADLYYSHSRPYRKGYAFNRDKVASTDLSTEDLYDTQNIYFLSEQDTLGGKITGDLDHVMPHIHFTRHAVNIVDENYKLLEKKPIVHQKHTWFYRSHKNSEAKKNQANAEVEKLKATLPKVCHDIKCQNYQVLLKAQQDANDKTRQYHTVIIPYTVSYSKPLDNGEANVSLDKWFTPRLRAGINNLVLPENSRIKNTNNHRMTITFSDGSKLELEPNTVIQMKYESGKDIASTVQIISGSATAIIKGKRIERNVNQ</sequence>
<dbReference type="SMART" id="SM00912">
    <property type="entry name" value="Haemagg_act"/>
    <property type="match status" value="1"/>
</dbReference>
<dbReference type="EMBL" id="OCNF01000002">
    <property type="protein sequence ID" value="SOD65363.1"/>
    <property type="molecule type" value="Genomic_DNA"/>
</dbReference>
<organism evidence="5 6">
    <name type="scientific">Alysiella filiformis DSM 16848</name>
    <dbReference type="NCBI Taxonomy" id="1120981"/>
    <lineage>
        <taxon>Bacteria</taxon>
        <taxon>Pseudomonadati</taxon>
        <taxon>Pseudomonadota</taxon>
        <taxon>Betaproteobacteria</taxon>
        <taxon>Neisseriales</taxon>
        <taxon>Neisseriaceae</taxon>
        <taxon>Alysiella</taxon>
    </lineage>
</organism>
<dbReference type="SUPFAM" id="SSF53474">
    <property type="entry name" value="alpha/beta-Hydrolases"/>
    <property type="match status" value="1"/>
</dbReference>